<proteinExistence type="predicted"/>
<feature type="region of interest" description="Disordered" evidence="1">
    <location>
        <begin position="344"/>
        <end position="379"/>
    </location>
</feature>
<organism evidence="3 4">
    <name type="scientific">Stenotrophomonas indicatrix</name>
    <dbReference type="NCBI Taxonomy" id="2045451"/>
    <lineage>
        <taxon>Bacteria</taxon>
        <taxon>Pseudomonadati</taxon>
        <taxon>Pseudomonadota</taxon>
        <taxon>Gammaproteobacteria</taxon>
        <taxon>Lysobacterales</taxon>
        <taxon>Lysobacteraceae</taxon>
        <taxon>Stenotrophomonas</taxon>
    </lineage>
</organism>
<feature type="compositionally biased region" description="Low complexity" evidence="1">
    <location>
        <begin position="349"/>
        <end position="367"/>
    </location>
</feature>
<accession>A0ABT8Q9T9</accession>
<evidence type="ECO:0000256" key="1">
    <source>
        <dbReference type="SAM" id="MobiDB-lite"/>
    </source>
</evidence>
<dbReference type="RefSeq" id="WP_301868652.1">
    <property type="nucleotide sequence ID" value="NZ_DAMAEN010000014.1"/>
</dbReference>
<feature type="region of interest" description="Disordered" evidence="1">
    <location>
        <begin position="227"/>
        <end position="248"/>
    </location>
</feature>
<reference evidence="3" key="1">
    <citation type="submission" date="2023-07" db="EMBL/GenBank/DDBJ databases">
        <title>Stenotrophomonas isolates from soil.</title>
        <authorList>
            <person name="Sharma V."/>
            <person name="Zur-Pinska J."/>
            <person name="Hay A.G."/>
        </authorList>
    </citation>
    <scope>NUCLEOTIDE SEQUENCE</scope>
    <source>
        <strain evidence="3">C2</strain>
    </source>
</reference>
<protein>
    <recommendedName>
        <fullName evidence="2">X-Tfes XVIPCD domain-containing protein</fullName>
    </recommendedName>
</protein>
<evidence type="ECO:0000313" key="3">
    <source>
        <dbReference type="EMBL" id="MDN8668084.1"/>
    </source>
</evidence>
<keyword evidence="4" id="KW-1185">Reference proteome</keyword>
<gene>
    <name evidence="3" type="ORF">Q0S36_01915</name>
</gene>
<evidence type="ECO:0000313" key="4">
    <source>
        <dbReference type="Proteomes" id="UP001174315"/>
    </source>
</evidence>
<dbReference type="EMBL" id="JAUKNN010000003">
    <property type="protein sequence ID" value="MDN8668084.1"/>
    <property type="molecule type" value="Genomic_DNA"/>
</dbReference>
<feature type="domain" description="X-Tfes XVIPCD" evidence="2">
    <location>
        <begin position="253"/>
        <end position="351"/>
    </location>
</feature>
<sequence length="379" mass="40958">MERTEEVGLPQQQEGGRPGAARRPTSPLADPSFTPILAKSTTLQAGLAQAGRDGLDVVWGQAGGGTYLVPGVKIVIDENAIGQGPRIARSLSHEVGHHLFTEGPDRTSKQSYVNSMLRGEAAATLSNVQVQREIVAAGGPDIGVSGTGNRPQQYGAIAVELQAGRINRSQALGQIAEVFKTEVPSVGRHANYELYYGAYYDQHIAPPQRRQRRPEPELDAERTAVAERVGTSIDDSPSLHRVSSSTAELGDADRSLYMQIRAGVERLDAEHGKPWDESSQRMTASLLVLAKEQGLSRVDHVVLNNPTESLARGERVFIVEGAMDDPAHRRGHMNTMDALRAPEAESLQRADALSQSQAASLEQQPAQHVHTQDGPSFLR</sequence>
<feature type="region of interest" description="Disordered" evidence="1">
    <location>
        <begin position="1"/>
        <end position="31"/>
    </location>
</feature>
<dbReference type="Pfam" id="PF20410">
    <property type="entry name" value="X-Tfes_XVIPCD"/>
    <property type="match status" value="1"/>
</dbReference>
<dbReference type="InterPro" id="IPR046519">
    <property type="entry name" value="X-Tfes_XVIPCD"/>
</dbReference>
<comment type="caution">
    <text evidence="3">The sequence shown here is derived from an EMBL/GenBank/DDBJ whole genome shotgun (WGS) entry which is preliminary data.</text>
</comment>
<name>A0ABT8Q9T9_9GAMM</name>
<dbReference type="Proteomes" id="UP001174315">
    <property type="component" value="Unassembled WGS sequence"/>
</dbReference>
<evidence type="ECO:0000259" key="2">
    <source>
        <dbReference type="Pfam" id="PF20410"/>
    </source>
</evidence>